<dbReference type="OrthoDB" id="5423371at2759"/>
<sequence>MSSRDVSRERSDSRLVKHQHSFSSDNGRIHIPMWDSSDPERAPPPLPLNPGNSSPITRPNTSARIEEAAALIQARARENAPSSYTSNPSPLPPQSPEKSPSKPQHRRMQTIQTSGSIGRLSDSLERRSPDKGLRSSKHVEFEDIRSSRKDRSPTRAPDSPTPAPRNLDTENTPPMLALQTIRSRQEASTALRDVTNGATPANSYSFEALSSQILNITGIATNLQREMANLSKRSKDNASDLNNLKDATNKRDEDIRSSLRELVSNLDLRGTAREQRLLGAPEAARSTPNLGFYLEDKQSTPKKSFIPRIASPTSFSAGFDRDITASPSLAYADGAASIALLEKVLREMATKEGQERLLDIMESARSQALVPSSTTVLPPQPAYDPKIMSKLEDILGHLRQIKDDSHAKSIIRHTDSPRRDNQLEVRFEGNRRDSNMSAGSDLASDDILKSLKSVKQSMSQNGGLTNEVKALVRELRGEVLGMGREIAKKLESAQNSARAIEPASSGPSRDDIDLIVDDALAELKEHMHKIVTEAQQHSKKPEKPAVDTAAVVYAVTTAIATMPRPEPAADRDLDAEREDIIAAVKEAWEECKPEVSLEHHGLERDEILETLQEGLKSYMPEPLQPTVHEAGITYDEVLDAVRKGMAGFTPPRVESQEQVTRDEIFAAVREVLENFDWPAPLLAPSSLSTSSGLSRREVIDAVEEGMRNQPPVAKEQNPLGGMGERVVEAMHEFLGSMKNEFQQYSAASGRDTEQVLDALKDGLEDLRQDIQSYVDRAADVTGKEEIIDVVKSGFATMQEDLDRSLRERGAQPSANTPELLDAMEKEFEHLRDTISKSMVRGQPDSDKEDILDAIRDLSDDRSSAVGSNISTEDIVRQVKEELEHMRIALAGTLVSSGASLQREDVLEAVREGMENHRGGNRGGDGESILSNTSELLDAFQEGVDGIRADLQKMIDRPVDLTSSYEILDTLKTGIEDVRADIGRLQSEANPSNPQDRAMVVHDENKLTTEIEGLKVMITQLRIKVEALDNMPPPPSEVPSEVHIHKDDIDELHAALNGIHATVRQVRDAPAAPAPEAVMPSNAASTIDELVSPGVDSAAKSEKLNAIEETLAEIKVAVEETATRSTESSDKVDLELMLLTVRDVQKAVEEMQEHLGTLSADDGTLSGTNLKAVKSLCGEIKDQIIALPLPDLEALPTKDDVVDLRDSLKAFRDQYDADNELTAQAFEARKVEHGGIAGKIDDVKGVLGDLRDELMAKLDGSEEGIVELNKVLGLHHDGMSTYATAESIGELSELVRSELSKIAEGHTSIKTDTEERSSILFSKHEETSAEIRAAIEEKFTELMTKYDDAQLASDVKMASFGESSKAQTEAATEIKTVVSELKSLMDSLGSTVSETCERMSDDSKIVFEKADEAALKISDLHIANASEHGQTRGEIAKAVEAALRLEGTVTESQPALLSAIKEVLDAVTRHYEHSQQHSETFTRATEEIKSGVSSIPASIPTLLPAPGSPVRESPPPDNKGDVLSIDDHHKTTHEKLGDMAKLEKLDKLDEIHGHVVAAASEITAMVATQSRLMAEHHDSRAQAATEAAIALEKRTAQKELVEAEIVSLRQEKEALAASMADLRREHEQLSGQTKKLTRDVAKLETALSIRQEEMRDMNSRAETLERRIFEGLMNHARTVRTSKAMPTSKKISPAERDASMSLKRVVSTTSSTATTRPSTANASKQGSAIGSAVGMTLKKRTPLGSGTNTRQSNADRRILSTSHVTGRATPDRAGALILAPAPKPASSFVGLKRSQSVKSNPSMYAGSRKPSWNGVVTTVADKENFGDPTALIDGADEGAEGDDDDEQFSDAGTERRTSIVSGTSYMYTDSLAYGTGSEVSGTGSSVSGRRTASYASSIGGTINGQTQSIAEEDENDLDNAADQSAAEEGGVDDGLTQQLTITATPANQTTALEAAKPNSMALTLDGAFDEVDFAATPDLDGNDWFQLIPPPSFTESGGLRYDNKPNSDLHGSDSGLGTEPPTATEEHPPAAVGEALEYFQMSQAEALGTSS</sequence>
<evidence type="ECO:0000256" key="1">
    <source>
        <dbReference type="SAM" id="Coils"/>
    </source>
</evidence>
<evidence type="ECO:0000313" key="3">
    <source>
        <dbReference type="EMBL" id="KPI35827.1"/>
    </source>
</evidence>
<dbReference type="PANTHER" id="PTHR45615">
    <property type="entry name" value="MYOSIN HEAVY CHAIN, NON-MUSCLE"/>
    <property type="match status" value="1"/>
</dbReference>
<dbReference type="EMBL" id="LFJN01000036">
    <property type="protein sequence ID" value="KPI35827.1"/>
    <property type="molecule type" value="Genomic_DNA"/>
</dbReference>
<feature type="compositionally biased region" description="Basic and acidic residues" evidence="2">
    <location>
        <begin position="1"/>
        <end position="15"/>
    </location>
</feature>
<dbReference type="GeneID" id="28731814"/>
<feature type="compositionally biased region" description="Acidic residues" evidence="2">
    <location>
        <begin position="1833"/>
        <end position="1847"/>
    </location>
</feature>
<dbReference type="VEuPathDB" id="FungiDB:AB675_11114"/>
<comment type="caution">
    <text evidence="3">The sequence shown here is derived from an EMBL/GenBank/DDBJ whole genome shotgun (WGS) entry which is preliminary data.</text>
</comment>
<dbReference type="PANTHER" id="PTHR45615:SF80">
    <property type="entry name" value="GRIP DOMAIN-CONTAINING PROTEIN"/>
    <property type="match status" value="1"/>
</dbReference>
<feature type="coiled-coil region" evidence="1">
    <location>
        <begin position="756"/>
        <end position="783"/>
    </location>
</feature>
<accession>A0A0N1HID8</accession>
<feature type="region of interest" description="Disordered" evidence="2">
    <location>
        <begin position="1492"/>
        <end position="1519"/>
    </location>
</feature>
<feature type="region of interest" description="Disordered" evidence="2">
    <location>
        <begin position="1824"/>
        <end position="1852"/>
    </location>
</feature>
<feature type="coiled-coil region" evidence="1">
    <location>
        <begin position="1590"/>
        <end position="1666"/>
    </location>
</feature>
<feature type="compositionally biased region" description="Basic and acidic residues" evidence="2">
    <location>
        <begin position="122"/>
        <end position="153"/>
    </location>
</feature>
<dbReference type="Proteomes" id="UP000038010">
    <property type="component" value="Unassembled WGS sequence"/>
</dbReference>
<evidence type="ECO:0000256" key="2">
    <source>
        <dbReference type="SAM" id="MobiDB-lite"/>
    </source>
</evidence>
<evidence type="ECO:0000313" key="4">
    <source>
        <dbReference type="Proteomes" id="UP000038010"/>
    </source>
</evidence>
<protein>
    <recommendedName>
        <fullName evidence="5">Chromosome segregation ATPase family protein</fullName>
    </recommendedName>
</protein>
<dbReference type="STRING" id="1664694.A0A0N1HID8"/>
<organism evidence="3 4">
    <name type="scientific">Cyphellophora attinorum</name>
    <dbReference type="NCBI Taxonomy" id="1664694"/>
    <lineage>
        <taxon>Eukaryota</taxon>
        <taxon>Fungi</taxon>
        <taxon>Dikarya</taxon>
        <taxon>Ascomycota</taxon>
        <taxon>Pezizomycotina</taxon>
        <taxon>Eurotiomycetes</taxon>
        <taxon>Chaetothyriomycetidae</taxon>
        <taxon>Chaetothyriales</taxon>
        <taxon>Cyphellophoraceae</taxon>
        <taxon>Cyphellophora</taxon>
    </lineage>
</organism>
<feature type="region of interest" description="Disordered" evidence="2">
    <location>
        <begin position="1"/>
        <end position="172"/>
    </location>
</feature>
<keyword evidence="4" id="KW-1185">Reference proteome</keyword>
<feature type="region of interest" description="Disordered" evidence="2">
    <location>
        <begin position="1679"/>
        <end position="1729"/>
    </location>
</feature>
<gene>
    <name evidence="3" type="ORF">AB675_11114</name>
</gene>
<reference evidence="3 4" key="1">
    <citation type="submission" date="2015-06" db="EMBL/GenBank/DDBJ databases">
        <title>Draft genome of the ant-associated black yeast Phialophora attae CBS 131958.</title>
        <authorList>
            <person name="Moreno L.F."/>
            <person name="Stielow B.J."/>
            <person name="de Hoog S."/>
            <person name="Vicente V.A."/>
            <person name="Weiss V.A."/>
            <person name="de Vries M."/>
            <person name="Cruz L.M."/>
            <person name="Souza E.M."/>
        </authorList>
    </citation>
    <scope>NUCLEOTIDE SEQUENCE [LARGE SCALE GENOMIC DNA]</scope>
    <source>
        <strain evidence="3 4">CBS 131958</strain>
    </source>
</reference>
<keyword evidence="1" id="KW-0175">Coiled coil</keyword>
<dbReference type="RefSeq" id="XP_017995790.1">
    <property type="nucleotide sequence ID" value="XM_018139934.1"/>
</dbReference>
<feature type="compositionally biased region" description="Low complexity" evidence="2">
    <location>
        <begin position="1706"/>
        <end position="1722"/>
    </location>
</feature>
<evidence type="ECO:0008006" key="5">
    <source>
        <dbReference type="Google" id="ProtNLM"/>
    </source>
</evidence>
<name>A0A0N1HID8_9EURO</name>
<feature type="compositionally biased region" description="Basic and acidic residues" evidence="2">
    <location>
        <begin position="2000"/>
        <end position="2010"/>
    </location>
</feature>
<proteinExistence type="predicted"/>
<feature type="region of interest" description="Disordered" evidence="2">
    <location>
        <begin position="1994"/>
        <end position="2029"/>
    </location>
</feature>